<comment type="caution">
    <text evidence="2">The sequence shown here is derived from an EMBL/GenBank/DDBJ whole genome shotgun (WGS) entry which is preliminary data.</text>
</comment>
<dbReference type="EMBL" id="SPAZ01000370">
    <property type="protein sequence ID" value="TQE15330.1"/>
    <property type="molecule type" value="Genomic_DNA"/>
</dbReference>
<proteinExistence type="predicted"/>
<reference evidence="2 3" key="1">
    <citation type="submission" date="2019-03" db="EMBL/GenBank/DDBJ databases">
        <title>Comparative genomic analyses of the sweetpotato soil rot pathogen, Streptomyces ipomoeae.</title>
        <authorList>
            <person name="Ruschel Soares N."/>
            <person name="Badger J.H."/>
            <person name="Huguet-Tapia J.C."/>
            <person name="Clark C.A."/>
            <person name="Pettis G.S."/>
        </authorList>
    </citation>
    <scope>NUCLEOTIDE SEQUENCE [LARGE SCALE GENOMIC DNA]</scope>
    <source>
        <strain evidence="2 3">88-35</strain>
    </source>
</reference>
<evidence type="ECO:0000313" key="2">
    <source>
        <dbReference type="EMBL" id="TQE15330.1"/>
    </source>
</evidence>
<dbReference type="AlphaFoldDB" id="A0AAE9AVI6"/>
<sequence>MAETKPSAAVRPEFRVRQSATHSGVTHIREYQPDRFTIVGNHLAQHRELSLTAIGLGTHILSLPQGASADIRTLAERFPEGRDRIAFALRELEAHGYIERVRERVDGGRVVTRTYAYNAPALTRARREATGGPVSAPADPTAGPVIGRASAVPAEPVIPAVPGAPASPAAPVDGAVPAVPVPPVVEDQPASGEPAPPAPEPAEPELSGSEHHDKAVALLVGLRRTDDRFTLSQRDVRRLTPAVIAWFDNGASRTAVHHAMTADVPALVKNPARFLAHRLRELLPPPLPPLPEFPEGRAPDVEPSPSHHMVDCAGGCNRAFRAPEGTWCRDCRAERDRRIAESAGAESVRAA</sequence>
<feature type="region of interest" description="Disordered" evidence="1">
    <location>
        <begin position="178"/>
        <end position="210"/>
    </location>
</feature>
<protein>
    <submittedName>
        <fullName evidence="2">Helix-turn-helix domain-containing protein</fullName>
    </submittedName>
</protein>
<organism evidence="2 3">
    <name type="scientific">Streptomyces ipomoeae</name>
    <dbReference type="NCBI Taxonomy" id="103232"/>
    <lineage>
        <taxon>Bacteria</taxon>
        <taxon>Bacillati</taxon>
        <taxon>Actinomycetota</taxon>
        <taxon>Actinomycetes</taxon>
        <taxon>Kitasatosporales</taxon>
        <taxon>Streptomycetaceae</taxon>
        <taxon>Streptomyces</taxon>
    </lineage>
</organism>
<gene>
    <name evidence="2" type="ORF">Sipo8835_45700</name>
</gene>
<evidence type="ECO:0000313" key="3">
    <source>
        <dbReference type="Proteomes" id="UP000318720"/>
    </source>
</evidence>
<feature type="compositionally biased region" description="Low complexity" evidence="1">
    <location>
        <begin position="178"/>
        <end position="193"/>
    </location>
</feature>
<dbReference type="Proteomes" id="UP000318720">
    <property type="component" value="Unassembled WGS sequence"/>
</dbReference>
<dbReference type="RefSeq" id="WP_048822115.1">
    <property type="nucleotide sequence ID" value="NZ_JARAVA010000047.1"/>
</dbReference>
<evidence type="ECO:0000256" key="1">
    <source>
        <dbReference type="SAM" id="MobiDB-lite"/>
    </source>
</evidence>
<feature type="region of interest" description="Disordered" evidence="1">
    <location>
        <begin position="126"/>
        <end position="147"/>
    </location>
</feature>
<accession>A0AAE9AVI6</accession>
<name>A0AAE9AVI6_9ACTN</name>